<name>A0ABX3NZ64_9BACT</name>
<proteinExistence type="predicted"/>
<protein>
    <submittedName>
        <fullName evidence="1">Uncharacterized protein</fullName>
    </submittedName>
</protein>
<dbReference type="Proteomes" id="UP000192277">
    <property type="component" value="Unassembled WGS sequence"/>
</dbReference>
<evidence type="ECO:0000313" key="2">
    <source>
        <dbReference type="Proteomes" id="UP000192277"/>
    </source>
</evidence>
<evidence type="ECO:0000313" key="1">
    <source>
        <dbReference type="EMBL" id="OQP50193.1"/>
    </source>
</evidence>
<organism evidence="1 2">
    <name type="scientific">Niastella koreensis</name>
    <dbReference type="NCBI Taxonomy" id="354356"/>
    <lineage>
        <taxon>Bacteria</taxon>
        <taxon>Pseudomonadati</taxon>
        <taxon>Bacteroidota</taxon>
        <taxon>Chitinophagia</taxon>
        <taxon>Chitinophagales</taxon>
        <taxon>Chitinophagaceae</taxon>
        <taxon>Niastella</taxon>
    </lineage>
</organism>
<sequence>MPLTGLGRKISIDNQVFAIKIVTAQIQTNRIISYSPPIIITEIKSSTGVVNNESLIIHLYFVVILILDK</sequence>
<accession>A0ABX3NZ64</accession>
<reference evidence="1 2" key="1">
    <citation type="submission" date="2016-04" db="EMBL/GenBank/DDBJ databases">
        <authorList>
            <person name="Chen L."/>
            <person name="Zhuang W."/>
            <person name="Wang G."/>
        </authorList>
    </citation>
    <scope>NUCLEOTIDE SEQUENCE [LARGE SCALE GENOMIC DNA]</scope>
    <source>
        <strain evidence="2">GR20</strain>
    </source>
</reference>
<dbReference type="EMBL" id="LWBO01000007">
    <property type="protein sequence ID" value="OQP50193.1"/>
    <property type="molecule type" value="Genomic_DNA"/>
</dbReference>
<keyword evidence="2" id="KW-1185">Reference proteome</keyword>
<gene>
    <name evidence="1" type="ORF">A4D02_27580</name>
</gene>
<comment type="caution">
    <text evidence="1">The sequence shown here is derived from an EMBL/GenBank/DDBJ whole genome shotgun (WGS) entry which is preliminary data.</text>
</comment>